<dbReference type="RefSeq" id="WP_125967595.1">
    <property type="nucleotide sequence ID" value="NZ_QXGK01000002.1"/>
</dbReference>
<evidence type="ECO:0000256" key="1">
    <source>
        <dbReference type="SAM" id="Phobius"/>
    </source>
</evidence>
<sequence>MSQSSDASQSASSPESSAPAVPAAAAAAASAATVTATTTAATPNRKTSRLTVPDLISIGVFTALYFVCVTIATFASALVAGFGTIFLPAVAALICGCVYMLMVARVGKFGGITVMGAVVGLFLFVSGHFVLSFVASLAFPIVADLIARAGRYRSRVGILASYVVFSYGLTGPILPLWFMKDAYVASLEARGKDAAYIDALFAHISMGSFVVAMLAILVCALLGGWFGQRMMRKHFAKAGII</sequence>
<dbReference type="NCBIfam" id="TIGR02185">
    <property type="entry name" value="Trep_Strep"/>
    <property type="match status" value="1"/>
</dbReference>
<dbReference type="InterPro" id="IPR011733">
    <property type="entry name" value="CHP02185_IM"/>
</dbReference>
<dbReference type="AlphaFoldDB" id="A0A430FWG6"/>
<evidence type="ECO:0000313" key="3">
    <source>
        <dbReference type="Proteomes" id="UP000287470"/>
    </source>
</evidence>
<comment type="caution">
    <text evidence="2">The sequence shown here is derived from an EMBL/GenBank/DDBJ whole genome shotgun (WGS) entry which is preliminary data.</text>
</comment>
<dbReference type="Pfam" id="PF09605">
    <property type="entry name" value="Trep_Strep"/>
    <property type="match status" value="1"/>
</dbReference>
<organism evidence="2 3">
    <name type="scientific">Bifidobacterium samirii</name>
    <dbReference type="NCBI Taxonomy" id="2306974"/>
    <lineage>
        <taxon>Bacteria</taxon>
        <taxon>Bacillati</taxon>
        <taxon>Actinomycetota</taxon>
        <taxon>Actinomycetes</taxon>
        <taxon>Bifidobacteriales</taxon>
        <taxon>Bifidobacteriaceae</taxon>
        <taxon>Bifidobacterium</taxon>
    </lineage>
</organism>
<dbReference type="EMBL" id="QXGK01000002">
    <property type="protein sequence ID" value="RSX58444.1"/>
    <property type="molecule type" value="Genomic_DNA"/>
</dbReference>
<keyword evidence="1" id="KW-1133">Transmembrane helix</keyword>
<dbReference type="OrthoDB" id="9781459at2"/>
<keyword evidence="3" id="KW-1185">Reference proteome</keyword>
<feature type="transmembrane region" description="Helical" evidence="1">
    <location>
        <begin position="131"/>
        <end position="147"/>
    </location>
</feature>
<reference evidence="2 3" key="1">
    <citation type="submission" date="2018-09" db="EMBL/GenBank/DDBJ databases">
        <title>Characterization of the phylogenetic diversity of five novel species belonging to the genus Bifidobacterium.</title>
        <authorList>
            <person name="Lugli G.A."/>
            <person name="Duranti S."/>
            <person name="Milani C."/>
        </authorList>
    </citation>
    <scope>NUCLEOTIDE SEQUENCE [LARGE SCALE GENOMIC DNA]</scope>
    <source>
        <strain evidence="2 3">2033B</strain>
    </source>
</reference>
<gene>
    <name evidence="2" type="ORF">D2E24_0323</name>
</gene>
<dbReference type="Proteomes" id="UP000287470">
    <property type="component" value="Unassembled WGS sequence"/>
</dbReference>
<feature type="transmembrane region" description="Helical" evidence="1">
    <location>
        <begin position="85"/>
        <end position="102"/>
    </location>
</feature>
<feature type="transmembrane region" description="Helical" evidence="1">
    <location>
        <begin position="199"/>
        <end position="227"/>
    </location>
</feature>
<feature type="transmembrane region" description="Helical" evidence="1">
    <location>
        <begin position="159"/>
        <end position="179"/>
    </location>
</feature>
<name>A0A430FWG6_9BIFI</name>
<evidence type="ECO:0000313" key="2">
    <source>
        <dbReference type="EMBL" id="RSX58444.1"/>
    </source>
</evidence>
<proteinExistence type="predicted"/>
<keyword evidence="1" id="KW-0812">Transmembrane</keyword>
<accession>A0A430FWG6</accession>
<protein>
    <submittedName>
        <fullName evidence="2">ABC transporter permease</fullName>
    </submittedName>
</protein>
<feature type="transmembrane region" description="Helical" evidence="1">
    <location>
        <begin position="55"/>
        <end position="79"/>
    </location>
</feature>
<keyword evidence="1" id="KW-0472">Membrane</keyword>